<dbReference type="PANTHER" id="PTHR21659">
    <property type="entry name" value="HYDROPHOBIC PROTEIN RCI2 LOW TEMPERATURE AND SALT RESPONSIVE PROTEIN LTI6 -RELATED"/>
    <property type="match status" value="1"/>
</dbReference>
<dbReference type="STRING" id="318479.A0A0N4UPE1"/>
<name>A0A0N4UPE1_DRAME</name>
<gene>
    <name evidence="7" type="ORF">DME_LOCUS3434</name>
</gene>
<evidence type="ECO:0000256" key="3">
    <source>
        <dbReference type="ARBA" id="ARBA00022692"/>
    </source>
</evidence>
<dbReference type="PANTHER" id="PTHR21659:SF42">
    <property type="entry name" value="UPF0057 MEMBRANE PROTEIN ZK632.10-RELATED"/>
    <property type="match status" value="1"/>
</dbReference>
<reference evidence="7 9" key="2">
    <citation type="submission" date="2018-11" db="EMBL/GenBank/DDBJ databases">
        <authorList>
            <consortium name="Pathogen Informatics"/>
        </authorList>
    </citation>
    <scope>NUCLEOTIDE SEQUENCE [LARGE SCALE GENOMIC DNA]</scope>
</reference>
<dbReference type="GO" id="GO:0016020">
    <property type="term" value="C:membrane"/>
    <property type="evidence" value="ECO:0007669"/>
    <property type="project" value="UniProtKB-SubCell"/>
</dbReference>
<evidence type="ECO:0000313" key="9">
    <source>
        <dbReference type="Proteomes" id="UP000274756"/>
    </source>
</evidence>
<dbReference type="Proteomes" id="UP000038040">
    <property type="component" value="Unplaced"/>
</dbReference>
<dbReference type="WBParaSite" id="DME_0000982101-mRNA-1">
    <property type="protein sequence ID" value="DME_0000982101-mRNA-1"/>
    <property type="gene ID" value="DME_0000982101"/>
</dbReference>
<dbReference type="EMBL" id="UYYG01000133">
    <property type="protein sequence ID" value="VDN53461.1"/>
    <property type="molecule type" value="Genomic_DNA"/>
</dbReference>
<evidence type="ECO:0000313" key="10">
    <source>
        <dbReference type="WBParaSite" id="DME_0000982101-mRNA-1"/>
    </source>
</evidence>
<keyword evidence="4 6" id="KW-1133">Transmembrane helix</keyword>
<feature type="transmembrane region" description="Helical" evidence="6">
    <location>
        <begin position="5"/>
        <end position="23"/>
    </location>
</feature>
<evidence type="ECO:0000256" key="6">
    <source>
        <dbReference type="SAM" id="Phobius"/>
    </source>
</evidence>
<evidence type="ECO:0000256" key="1">
    <source>
        <dbReference type="ARBA" id="ARBA00004370"/>
    </source>
</evidence>
<evidence type="ECO:0000256" key="4">
    <source>
        <dbReference type="ARBA" id="ARBA00022989"/>
    </source>
</evidence>
<evidence type="ECO:0000256" key="2">
    <source>
        <dbReference type="ARBA" id="ARBA00009530"/>
    </source>
</evidence>
<evidence type="ECO:0000313" key="8">
    <source>
        <dbReference type="Proteomes" id="UP000038040"/>
    </source>
</evidence>
<dbReference type="AlphaFoldDB" id="A0A0N4UPE1"/>
<feature type="transmembrane region" description="Helical" evidence="6">
    <location>
        <begin position="29"/>
        <end position="54"/>
    </location>
</feature>
<protein>
    <submittedName>
        <fullName evidence="10">Plasma membrane proteolipid 3</fullName>
    </submittedName>
</protein>
<comment type="subcellular location">
    <subcellularLocation>
        <location evidence="1">Membrane</location>
    </subcellularLocation>
</comment>
<organism evidence="8 10">
    <name type="scientific">Dracunculus medinensis</name>
    <name type="common">Guinea worm</name>
    <dbReference type="NCBI Taxonomy" id="318479"/>
    <lineage>
        <taxon>Eukaryota</taxon>
        <taxon>Metazoa</taxon>
        <taxon>Ecdysozoa</taxon>
        <taxon>Nematoda</taxon>
        <taxon>Chromadorea</taxon>
        <taxon>Rhabditida</taxon>
        <taxon>Spirurina</taxon>
        <taxon>Dracunculoidea</taxon>
        <taxon>Dracunculidae</taxon>
        <taxon>Dracunculus</taxon>
    </lineage>
</organism>
<dbReference type="Proteomes" id="UP000274756">
    <property type="component" value="Unassembled WGS sequence"/>
</dbReference>
<accession>A0A0N4UPE1</accession>
<keyword evidence="9" id="KW-1185">Reference proteome</keyword>
<comment type="similarity">
    <text evidence="2">Belongs to the UPF0057 (PMP3) family.</text>
</comment>
<dbReference type="OrthoDB" id="5912871at2759"/>
<keyword evidence="5 6" id="KW-0472">Membrane</keyword>
<evidence type="ECO:0000256" key="5">
    <source>
        <dbReference type="ARBA" id="ARBA00023136"/>
    </source>
</evidence>
<dbReference type="Pfam" id="PF01679">
    <property type="entry name" value="Pmp3"/>
    <property type="match status" value="1"/>
</dbReference>
<dbReference type="InterPro" id="IPR000612">
    <property type="entry name" value="PMP3"/>
</dbReference>
<reference evidence="10" key="1">
    <citation type="submission" date="2017-02" db="UniProtKB">
        <authorList>
            <consortium name="WormBaseParasite"/>
        </authorList>
    </citation>
    <scope>IDENTIFICATION</scope>
</reference>
<keyword evidence="3 6" id="KW-0812">Transmembrane</keyword>
<evidence type="ECO:0000313" key="7">
    <source>
        <dbReference type="EMBL" id="VDN53461.1"/>
    </source>
</evidence>
<proteinExistence type="inferred from homology"/>
<sequence length="68" mass="7662">MCVTVCELIFIIIFPPIAILIARGCDVHFFINIVLTIIGWIPGVIHAIYICFYYEPPGTAHPAIQYNL</sequence>